<dbReference type="PANTHER" id="PTHR43133:SF62">
    <property type="entry name" value="RNA POLYMERASE SIGMA FACTOR SIGZ"/>
    <property type="match status" value="1"/>
</dbReference>
<dbReference type="InterPro" id="IPR013324">
    <property type="entry name" value="RNA_pol_sigma_r3/r4-like"/>
</dbReference>
<evidence type="ECO:0000256" key="6">
    <source>
        <dbReference type="RuleBase" id="RU000716"/>
    </source>
</evidence>
<dbReference type="RefSeq" id="WP_344805625.1">
    <property type="nucleotide sequence ID" value="NZ_BAABAB010000021.1"/>
</dbReference>
<comment type="similarity">
    <text evidence="1 6">Belongs to the sigma-70 factor family. ECF subfamily.</text>
</comment>
<dbReference type="Proteomes" id="UP001501490">
    <property type="component" value="Unassembled WGS sequence"/>
</dbReference>
<dbReference type="SUPFAM" id="SSF88946">
    <property type="entry name" value="Sigma2 domain of RNA polymerase sigma factors"/>
    <property type="match status" value="1"/>
</dbReference>
<evidence type="ECO:0000256" key="3">
    <source>
        <dbReference type="ARBA" id="ARBA00023082"/>
    </source>
</evidence>
<evidence type="ECO:0000256" key="5">
    <source>
        <dbReference type="ARBA" id="ARBA00023163"/>
    </source>
</evidence>
<feature type="domain" description="RNA polymerase sigma factor 70 region 4 type 2" evidence="8">
    <location>
        <begin position="125"/>
        <end position="176"/>
    </location>
</feature>
<dbReference type="Gene3D" id="1.10.1740.10">
    <property type="match status" value="1"/>
</dbReference>
<evidence type="ECO:0000256" key="2">
    <source>
        <dbReference type="ARBA" id="ARBA00023015"/>
    </source>
</evidence>
<dbReference type="InterPro" id="IPR007627">
    <property type="entry name" value="RNA_pol_sigma70_r2"/>
</dbReference>
<dbReference type="InterPro" id="IPR014284">
    <property type="entry name" value="RNA_pol_sigma-70_dom"/>
</dbReference>
<comment type="caution">
    <text evidence="9">The sequence shown here is derived from an EMBL/GenBank/DDBJ whole genome shotgun (WGS) entry which is preliminary data.</text>
</comment>
<evidence type="ECO:0000256" key="4">
    <source>
        <dbReference type="ARBA" id="ARBA00023125"/>
    </source>
</evidence>
<name>A0ABP7A409_9ACTN</name>
<sequence length="189" mass="20999">MTSEMSQRGADIDELVDRFVAGDETALETVYRRWSPLVYAVAIRSLGQVADAEDVTQKVFVAAWTGRAGYRPERASLPTWLLGIARNKIVDAHKARARETRITTLVATNAEPAVDDGVDVARRLLIADEISRLDAVPQQVLRLAFYEDLTHAQIAQRLHLPPGTVKSHIRRSLIKLRARLGGLTDAYES</sequence>
<dbReference type="PROSITE" id="PS01063">
    <property type="entry name" value="SIGMA70_ECF"/>
    <property type="match status" value="1"/>
</dbReference>
<reference evidence="10" key="1">
    <citation type="journal article" date="2019" name="Int. J. Syst. Evol. Microbiol.">
        <title>The Global Catalogue of Microorganisms (GCM) 10K type strain sequencing project: providing services to taxonomists for standard genome sequencing and annotation.</title>
        <authorList>
            <consortium name="The Broad Institute Genomics Platform"/>
            <consortium name="The Broad Institute Genome Sequencing Center for Infectious Disease"/>
            <person name="Wu L."/>
            <person name="Ma J."/>
        </authorList>
    </citation>
    <scope>NUCLEOTIDE SEQUENCE [LARGE SCALE GENOMIC DNA]</scope>
    <source>
        <strain evidence="10">JCM 16929</strain>
    </source>
</reference>
<evidence type="ECO:0000259" key="7">
    <source>
        <dbReference type="Pfam" id="PF04542"/>
    </source>
</evidence>
<dbReference type="CDD" id="cd06171">
    <property type="entry name" value="Sigma70_r4"/>
    <property type="match status" value="1"/>
</dbReference>
<evidence type="ECO:0000259" key="8">
    <source>
        <dbReference type="Pfam" id="PF08281"/>
    </source>
</evidence>
<dbReference type="SUPFAM" id="SSF88659">
    <property type="entry name" value="Sigma3 and sigma4 domains of RNA polymerase sigma factors"/>
    <property type="match status" value="1"/>
</dbReference>
<accession>A0ABP7A409</accession>
<gene>
    <name evidence="9" type="ORF">GCM10022236_28510</name>
</gene>
<dbReference type="Pfam" id="PF08281">
    <property type="entry name" value="Sigma70_r4_2"/>
    <property type="match status" value="1"/>
</dbReference>
<dbReference type="EMBL" id="BAABAB010000021">
    <property type="protein sequence ID" value="GAA3624519.1"/>
    <property type="molecule type" value="Genomic_DNA"/>
</dbReference>
<dbReference type="Gene3D" id="1.10.10.10">
    <property type="entry name" value="Winged helix-like DNA-binding domain superfamily/Winged helix DNA-binding domain"/>
    <property type="match status" value="1"/>
</dbReference>
<organism evidence="9 10">
    <name type="scientific">Microlunatus ginsengisoli</name>
    <dbReference type="NCBI Taxonomy" id="363863"/>
    <lineage>
        <taxon>Bacteria</taxon>
        <taxon>Bacillati</taxon>
        <taxon>Actinomycetota</taxon>
        <taxon>Actinomycetes</taxon>
        <taxon>Propionibacteriales</taxon>
        <taxon>Propionibacteriaceae</taxon>
        <taxon>Microlunatus</taxon>
    </lineage>
</organism>
<evidence type="ECO:0000313" key="9">
    <source>
        <dbReference type="EMBL" id="GAA3624519.1"/>
    </source>
</evidence>
<proteinExistence type="inferred from homology"/>
<feature type="domain" description="RNA polymerase sigma-70 region 2" evidence="7">
    <location>
        <begin position="31"/>
        <end position="98"/>
    </location>
</feature>
<dbReference type="PANTHER" id="PTHR43133">
    <property type="entry name" value="RNA POLYMERASE ECF-TYPE SIGMA FACTO"/>
    <property type="match status" value="1"/>
</dbReference>
<dbReference type="InterPro" id="IPR013249">
    <property type="entry name" value="RNA_pol_sigma70_r4_t2"/>
</dbReference>
<dbReference type="Pfam" id="PF04542">
    <property type="entry name" value="Sigma70_r2"/>
    <property type="match status" value="1"/>
</dbReference>
<dbReference type="InterPro" id="IPR000838">
    <property type="entry name" value="RNA_pol_sigma70_ECF_CS"/>
</dbReference>
<keyword evidence="4 6" id="KW-0238">DNA-binding</keyword>
<keyword evidence="10" id="KW-1185">Reference proteome</keyword>
<evidence type="ECO:0000313" key="10">
    <source>
        <dbReference type="Proteomes" id="UP001501490"/>
    </source>
</evidence>
<evidence type="ECO:0000256" key="1">
    <source>
        <dbReference type="ARBA" id="ARBA00010641"/>
    </source>
</evidence>
<keyword evidence="3 6" id="KW-0731">Sigma factor</keyword>
<dbReference type="InterPro" id="IPR013325">
    <property type="entry name" value="RNA_pol_sigma_r2"/>
</dbReference>
<keyword evidence="5 6" id="KW-0804">Transcription</keyword>
<dbReference type="InterPro" id="IPR036388">
    <property type="entry name" value="WH-like_DNA-bd_sf"/>
</dbReference>
<keyword evidence="2 6" id="KW-0805">Transcription regulation</keyword>
<dbReference type="NCBIfam" id="TIGR02937">
    <property type="entry name" value="sigma70-ECF"/>
    <property type="match status" value="1"/>
</dbReference>
<dbReference type="InterPro" id="IPR039425">
    <property type="entry name" value="RNA_pol_sigma-70-like"/>
</dbReference>
<protein>
    <recommendedName>
        <fullName evidence="6">RNA polymerase sigma factor</fullName>
    </recommendedName>
</protein>